<accession>A0A8H4BKC2</accession>
<protein>
    <recommendedName>
        <fullName evidence="1">DUF4460 domain-containing protein</fullName>
    </recommendedName>
</protein>
<dbReference type="InterPro" id="IPR028031">
    <property type="entry name" value="DUF4460"/>
</dbReference>
<evidence type="ECO:0000313" key="2">
    <source>
        <dbReference type="EMBL" id="KAF1803625.1"/>
    </source>
</evidence>
<comment type="caution">
    <text evidence="2">The sequence shown here is derived from an EMBL/GenBank/DDBJ whole genome shotgun (WGS) entry which is preliminary data.</text>
</comment>
<dbReference type="Proteomes" id="UP000469890">
    <property type="component" value="Unassembled WGS sequence"/>
</dbReference>
<name>A0A8H4BKC2_MUCCL</name>
<proteinExistence type="predicted"/>
<dbReference type="Pfam" id="PF14687">
    <property type="entry name" value="DUF4460"/>
    <property type="match status" value="1"/>
</dbReference>
<dbReference type="EMBL" id="JAAECE010000003">
    <property type="protein sequence ID" value="KAF1803625.1"/>
    <property type="molecule type" value="Genomic_DNA"/>
</dbReference>
<feature type="domain" description="DUF4460" evidence="1">
    <location>
        <begin position="54"/>
        <end position="123"/>
    </location>
</feature>
<reference evidence="2 3" key="1">
    <citation type="submission" date="2019-09" db="EMBL/GenBank/DDBJ databases">
        <authorList>
            <consortium name="DOE Joint Genome Institute"/>
            <person name="Mondo S.J."/>
            <person name="Navarro-Mendoza M.I."/>
            <person name="Perez-Arques C."/>
            <person name="Panchal S."/>
            <person name="Nicolas F.E."/>
            <person name="Ganguly P."/>
            <person name="Pangilinan J."/>
            <person name="Grigoriev I."/>
            <person name="Heitman J."/>
            <person name="Sanya K."/>
            <person name="Garre V."/>
        </authorList>
    </citation>
    <scope>NUCLEOTIDE SEQUENCE [LARGE SCALE GENOMIC DNA]</scope>
    <source>
        <strain evidence="2 3">MU402</strain>
    </source>
</reference>
<gene>
    <name evidence="2" type="ORF">FB192DRAFT_1081352</name>
</gene>
<evidence type="ECO:0000259" key="1">
    <source>
        <dbReference type="Pfam" id="PF14687"/>
    </source>
</evidence>
<dbReference type="AlphaFoldDB" id="A0A8H4BKC2"/>
<organism evidence="2 3">
    <name type="scientific">Mucor circinelloides f. lusitanicus</name>
    <name type="common">Mucor racemosus var. lusitanicus</name>
    <dbReference type="NCBI Taxonomy" id="29924"/>
    <lineage>
        <taxon>Eukaryota</taxon>
        <taxon>Fungi</taxon>
        <taxon>Fungi incertae sedis</taxon>
        <taxon>Mucoromycota</taxon>
        <taxon>Mucoromycotina</taxon>
        <taxon>Mucoromycetes</taxon>
        <taxon>Mucorales</taxon>
        <taxon>Mucorineae</taxon>
        <taxon>Mucoraceae</taxon>
        <taxon>Mucor</taxon>
    </lineage>
</organism>
<sequence length="278" mass="31334">MPSTALLLEGGGEKYKEYSSHSCTAIQLPVMLLYGRHSASSCVLFPLVSLAMASKILKPYLRKFVLQTHPDFFHHDKLRKTTNAASLQSLYDVLQPSTTTSRQPASTVKLEFFVKGQKKKDKNTVSSVFCSRDSDWDKADSFLKLCQQANIAVLPTDLEMVQDMVKKQSAQHAPAPKYKSLTKEFAEKLHKEQTSTPVKQDWTEGDIANQSLIMFDPSVNKKLTASKLSQWLPQLQPQLWWGKIPLLILASTSEQPPKELTRGMLVIRSDMELQGRHT</sequence>
<evidence type="ECO:0000313" key="3">
    <source>
        <dbReference type="Proteomes" id="UP000469890"/>
    </source>
</evidence>